<evidence type="ECO:0000313" key="3">
    <source>
        <dbReference type="Proteomes" id="UP000694044"/>
    </source>
</evidence>
<feature type="compositionally biased region" description="Basic and acidic residues" evidence="1">
    <location>
        <begin position="125"/>
        <end position="170"/>
    </location>
</feature>
<comment type="caution">
    <text evidence="2">The sequence shown here is derived from an EMBL/GenBank/DDBJ whole genome shotgun (WGS) entry which is preliminary data.</text>
</comment>
<feature type="compositionally biased region" description="Polar residues" evidence="1">
    <location>
        <begin position="1"/>
        <end position="10"/>
    </location>
</feature>
<feature type="compositionally biased region" description="Low complexity" evidence="1">
    <location>
        <begin position="102"/>
        <end position="114"/>
    </location>
</feature>
<dbReference type="Proteomes" id="UP000694044">
    <property type="component" value="Unassembled WGS sequence"/>
</dbReference>
<organism evidence="2 3">
    <name type="scientific">Phytophthora pseudosyringae</name>
    <dbReference type="NCBI Taxonomy" id="221518"/>
    <lineage>
        <taxon>Eukaryota</taxon>
        <taxon>Sar</taxon>
        <taxon>Stramenopiles</taxon>
        <taxon>Oomycota</taxon>
        <taxon>Peronosporomycetes</taxon>
        <taxon>Peronosporales</taxon>
        <taxon>Peronosporaceae</taxon>
        <taxon>Phytophthora</taxon>
    </lineage>
</organism>
<name>A0A8T1VCQ2_9STRA</name>
<feature type="compositionally biased region" description="Basic residues" evidence="1">
    <location>
        <begin position="84"/>
        <end position="97"/>
    </location>
</feature>
<dbReference type="AlphaFoldDB" id="A0A8T1VCQ2"/>
<accession>A0A8T1VCQ2</accession>
<feature type="region of interest" description="Disordered" evidence="1">
    <location>
        <begin position="1"/>
        <end position="181"/>
    </location>
</feature>
<feature type="compositionally biased region" description="Basic and acidic residues" evidence="1">
    <location>
        <begin position="69"/>
        <end position="83"/>
    </location>
</feature>
<sequence>MGDLTRQQLKTMKDQYENGGSEAGVAELRGTRRRTGSHCPRGGCPTSGGVDDEARVRTNAQQRERRARRPEQRSSEAVAEERRARRNAQQRERRARQRGLQVSEASESSAEVSVGVQLCPLTPLRGDDRESGAVEQERSDRQRQARRERSDRRRLQNDETSRELSDRILDAHSLPATSLNG</sequence>
<proteinExistence type="predicted"/>
<evidence type="ECO:0000313" key="2">
    <source>
        <dbReference type="EMBL" id="KAG7377909.1"/>
    </source>
</evidence>
<reference evidence="2" key="1">
    <citation type="submission" date="2021-02" db="EMBL/GenBank/DDBJ databases">
        <authorList>
            <person name="Palmer J.M."/>
        </authorList>
    </citation>
    <scope>NUCLEOTIDE SEQUENCE</scope>
    <source>
        <strain evidence="2">SCRP734</strain>
    </source>
</reference>
<gene>
    <name evidence="2" type="ORF">PHYPSEUDO_010868</name>
</gene>
<dbReference type="EMBL" id="JAGDFM010000472">
    <property type="protein sequence ID" value="KAG7377909.1"/>
    <property type="molecule type" value="Genomic_DNA"/>
</dbReference>
<protein>
    <submittedName>
        <fullName evidence="2">Uncharacterized protein</fullName>
    </submittedName>
</protein>
<keyword evidence="3" id="KW-1185">Reference proteome</keyword>
<evidence type="ECO:0000256" key="1">
    <source>
        <dbReference type="SAM" id="MobiDB-lite"/>
    </source>
</evidence>